<dbReference type="HOGENOM" id="CLU_1271164_0_0_14"/>
<dbReference type="PATRIC" id="fig|1197325.3.peg.42"/>
<reference evidence="1 2" key="1">
    <citation type="journal article" date="2012" name="J. Bacteriol.">
        <title>Complete genome sequence of Mycoplasma wenyonii strain Massachusetts.</title>
        <authorList>
            <person name="Dos Santos A.P."/>
            <person name="Guimaraes A.M."/>
            <person name="do Nascimento N.C."/>
            <person name="Sanmiguel P.J."/>
            <person name="Messick J.B."/>
        </authorList>
    </citation>
    <scope>NUCLEOTIDE SEQUENCE [LARGE SCALE GENOMIC DNA]</scope>
    <source>
        <strain evidence="1 2">Massachusetts</strain>
    </source>
</reference>
<name>I6ZI54_MYCWM</name>
<dbReference type="Proteomes" id="UP000009005">
    <property type="component" value="Chromosome"/>
</dbReference>
<dbReference type="AlphaFoldDB" id="I6ZI54"/>
<gene>
    <name evidence="1" type="ordered locus">WEN_00190</name>
</gene>
<sequence>MLFVIKALLGTGVIGGGIVAPIALSQSSKRSEVSLAEELGTTFGKTVANLGNVFFEVSAREATNQKIRLALGEIDQKKCALLQNQANSEYWFNALYACNKDDRGNVDFYYLSSESAFKANNETKFIKKVSSVNYVEENDTTAKLVLAFEDGSTHNWSVVSGSMWKDFKNVNIGEQCKVKNSGENYLRCVIRDAGSNNYFTHLFQPF</sequence>
<dbReference type="OrthoDB" id="402263at2"/>
<evidence type="ECO:0000313" key="2">
    <source>
        <dbReference type="Proteomes" id="UP000009005"/>
    </source>
</evidence>
<dbReference type="KEGG" id="mwe:WEN_00190"/>
<dbReference type="EMBL" id="CP003703">
    <property type="protein sequence ID" value="AFN64845.1"/>
    <property type="molecule type" value="Genomic_DNA"/>
</dbReference>
<accession>I6ZI54</accession>
<dbReference type="STRING" id="1197325.WEN_00190"/>
<proteinExistence type="predicted"/>
<dbReference type="RefSeq" id="WP_014849555.1">
    <property type="nucleotide sequence ID" value="NC_018149.1"/>
</dbReference>
<organism evidence="1 2">
    <name type="scientific">Mycoplasma wenyonii (strain Massachusetts)</name>
    <name type="common">Eperythrozoon wenyonii</name>
    <dbReference type="NCBI Taxonomy" id="1197325"/>
    <lineage>
        <taxon>Bacteria</taxon>
        <taxon>Bacillati</taxon>
        <taxon>Mycoplasmatota</taxon>
        <taxon>Mollicutes</taxon>
        <taxon>Mycoplasmataceae</taxon>
        <taxon>Mycoplasma</taxon>
    </lineage>
</organism>
<protein>
    <submittedName>
        <fullName evidence="1">Uncharacterized protein</fullName>
    </submittedName>
</protein>
<evidence type="ECO:0000313" key="1">
    <source>
        <dbReference type="EMBL" id="AFN64845.1"/>
    </source>
</evidence>
<keyword evidence="2" id="KW-1185">Reference proteome</keyword>